<dbReference type="RefSeq" id="WP_249306262.1">
    <property type="nucleotide sequence ID" value="NZ_JACRSZ010000001.1"/>
</dbReference>
<dbReference type="InterPro" id="IPR050490">
    <property type="entry name" value="Bact_solute-bd_prot1"/>
</dbReference>
<evidence type="ECO:0000256" key="1">
    <source>
        <dbReference type="SAM" id="SignalP"/>
    </source>
</evidence>
<evidence type="ECO:0000313" key="3">
    <source>
        <dbReference type="Proteomes" id="UP000657421"/>
    </source>
</evidence>
<comment type="caution">
    <text evidence="2">The sequence shown here is derived from an EMBL/GenBank/DDBJ whole genome shotgun (WGS) entry which is preliminary data.</text>
</comment>
<accession>A0ABR7N6Y3</accession>
<gene>
    <name evidence="2" type="ORF">H8716_00175</name>
</gene>
<feature type="signal peptide" evidence="1">
    <location>
        <begin position="1"/>
        <end position="28"/>
    </location>
</feature>
<keyword evidence="3" id="KW-1185">Reference proteome</keyword>
<dbReference type="SUPFAM" id="SSF53850">
    <property type="entry name" value="Periplasmic binding protein-like II"/>
    <property type="match status" value="1"/>
</dbReference>
<dbReference type="EMBL" id="JACRSZ010000001">
    <property type="protein sequence ID" value="MBC8571513.1"/>
    <property type="molecule type" value="Genomic_DNA"/>
</dbReference>
<feature type="chain" id="PRO_5045792897" evidence="1">
    <location>
        <begin position="29"/>
        <end position="422"/>
    </location>
</feature>
<sequence length="422" mass="45545">MKKKLVSVLLSTVMVAGVFSGLGISASAAENEIYMFISSPEYADAINELIDAYKEVEPDVTINYETTQNDYPTLLKAKLNSGEVPDIFSSTSGKEIDVYREWSADLSDQPLAETMLPSVASSMASTEEGGGIYGLAIKGNYFGLVYNKAIFDEVGIEVPKTLGEVEAACEAISEAGYTPFTTGFSEWWVFKHIWQHFLAAAATNADTTVAELVQKFENGEAKVSDYPELYDNFFQFIDLAVKYGDDKPLETGLDGELAAYGSGQAAMVLGQGAWIEADSLAIDPDLQIGFAGYPVTEDAAQSQIISGSDQALRVAKDSDALQATLDFVNWWYTSDYGTQWFTDVAGVVPPVATEAESDFEIIKQGSALEESEGAAPLGVCYSTDSWHQVFGELMQAYVAGTADKDTTCASIEEQWAAIDGAQ</sequence>
<dbReference type="Pfam" id="PF01547">
    <property type="entry name" value="SBP_bac_1"/>
    <property type="match status" value="1"/>
</dbReference>
<name>A0ABR7N6Y3_9FIRM</name>
<reference evidence="2 3" key="1">
    <citation type="submission" date="2020-08" db="EMBL/GenBank/DDBJ databases">
        <title>Genome public.</title>
        <authorList>
            <person name="Liu C."/>
            <person name="Sun Q."/>
        </authorList>
    </citation>
    <scope>NUCLEOTIDE SEQUENCE [LARGE SCALE GENOMIC DNA]</scope>
    <source>
        <strain evidence="2 3">NSJ-46</strain>
    </source>
</reference>
<organism evidence="2 3">
    <name type="scientific">Jingyaoa shaoxingensis</name>
    <dbReference type="NCBI Taxonomy" id="2763671"/>
    <lineage>
        <taxon>Bacteria</taxon>
        <taxon>Bacillati</taxon>
        <taxon>Bacillota</taxon>
        <taxon>Clostridia</taxon>
        <taxon>Lachnospirales</taxon>
        <taxon>Lachnospiraceae</taxon>
        <taxon>Jingyaoa</taxon>
    </lineage>
</organism>
<evidence type="ECO:0000313" key="2">
    <source>
        <dbReference type="EMBL" id="MBC8571513.1"/>
    </source>
</evidence>
<dbReference type="PANTHER" id="PTHR43649">
    <property type="entry name" value="ARABINOSE-BINDING PROTEIN-RELATED"/>
    <property type="match status" value="1"/>
</dbReference>
<keyword evidence="1" id="KW-0732">Signal</keyword>
<protein>
    <submittedName>
        <fullName evidence="2">Extracellular solute-binding protein</fullName>
    </submittedName>
</protein>
<dbReference type="Gene3D" id="3.40.190.10">
    <property type="entry name" value="Periplasmic binding protein-like II"/>
    <property type="match status" value="2"/>
</dbReference>
<proteinExistence type="predicted"/>
<dbReference type="InterPro" id="IPR006059">
    <property type="entry name" value="SBP"/>
</dbReference>
<dbReference type="Proteomes" id="UP000657421">
    <property type="component" value="Unassembled WGS sequence"/>
</dbReference>